<dbReference type="Pfam" id="PF03990">
    <property type="entry name" value="DUF348"/>
    <property type="match status" value="1"/>
</dbReference>
<dbReference type="Pfam" id="PF06737">
    <property type="entry name" value="Transglycosylas"/>
    <property type="match status" value="1"/>
</dbReference>
<name>A0ABW0ZL64_9ACTN</name>
<dbReference type="Proteomes" id="UP001596074">
    <property type="component" value="Unassembled WGS sequence"/>
</dbReference>
<keyword evidence="2" id="KW-0732">Signal</keyword>
<accession>A0ABW0ZL64</accession>
<evidence type="ECO:0000256" key="2">
    <source>
        <dbReference type="ARBA" id="ARBA00022729"/>
    </source>
</evidence>
<dbReference type="SUPFAM" id="SSF53955">
    <property type="entry name" value="Lysozyme-like"/>
    <property type="match status" value="1"/>
</dbReference>
<dbReference type="CDD" id="cd13925">
    <property type="entry name" value="RPF"/>
    <property type="match status" value="1"/>
</dbReference>
<dbReference type="InterPro" id="IPR011098">
    <property type="entry name" value="G5_dom"/>
</dbReference>
<gene>
    <name evidence="6" type="ORF">ACFPZN_00170</name>
</gene>
<evidence type="ECO:0000256" key="1">
    <source>
        <dbReference type="ARBA" id="ARBA00010830"/>
    </source>
</evidence>
<evidence type="ECO:0000259" key="5">
    <source>
        <dbReference type="PROSITE" id="PS51109"/>
    </source>
</evidence>
<keyword evidence="7" id="KW-1185">Reference proteome</keyword>
<sequence length="249" mass="26333">MTAVLAAGCGGEKAPSPTTPVADAPKPSATPQKIVIVVDKKRSEVMSAGSTVEQVLTEARIALGPYDLVAPPRQSPPGTTIKVMRLLSKPVTRTVKTTAPPIRKKSSKVAPFSEKVLRKGKPGLKVVQIAYVKRRGKKVKAVISEQVKRKPVAAIVAVGPKGGSTGAAARLNWPGLAQCESGGNPKAVNPAGYYGLYQFSMQTWGSVGGSGRPSDASPEEQTYRAQMLYNKVNGRWQGQWPNCGGRLFG</sequence>
<evidence type="ECO:0000256" key="3">
    <source>
        <dbReference type="ARBA" id="ARBA00022801"/>
    </source>
</evidence>
<dbReference type="RefSeq" id="WP_378278807.1">
    <property type="nucleotide sequence ID" value="NZ_JBHSON010000001.1"/>
</dbReference>
<reference evidence="7" key="1">
    <citation type="journal article" date="2019" name="Int. J. Syst. Evol. Microbiol.">
        <title>The Global Catalogue of Microorganisms (GCM) 10K type strain sequencing project: providing services to taxonomists for standard genome sequencing and annotation.</title>
        <authorList>
            <consortium name="The Broad Institute Genomics Platform"/>
            <consortium name="The Broad Institute Genome Sequencing Center for Infectious Disease"/>
            <person name="Wu L."/>
            <person name="Ma J."/>
        </authorList>
    </citation>
    <scope>NUCLEOTIDE SEQUENCE [LARGE SCALE GENOMIC DNA]</scope>
    <source>
        <strain evidence="7">KCTC 42087</strain>
    </source>
</reference>
<organism evidence="6 7">
    <name type="scientific">Actinomadura rugatobispora</name>
    <dbReference type="NCBI Taxonomy" id="1994"/>
    <lineage>
        <taxon>Bacteria</taxon>
        <taxon>Bacillati</taxon>
        <taxon>Actinomycetota</taxon>
        <taxon>Actinomycetes</taxon>
        <taxon>Streptosporangiales</taxon>
        <taxon>Thermomonosporaceae</taxon>
        <taxon>Actinomadura</taxon>
    </lineage>
</organism>
<protein>
    <submittedName>
        <fullName evidence="6">Transglycosylase family protein</fullName>
    </submittedName>
</protein>
<proteinExistence type="inferred from homology"/>
<comment type="similarity">
    <text evidence="1">Belongs to the transglycosylase family. Rpf subfamily.</text>
</comment>
<dbReference type="Pfam" id="PF07501">
    <property type="entry name" value="G5"/>
    <property type="match status" value="1"/>
</dbReference>
<dbReference type="SMART" id="SM01208">
    <property type="entry name" value="G5"/>
    <property type="match status" value="1"/>
</dbReference>
<feature type="domain" description="G5" evidence="5">
    <location>
        <begin position="83"/>
        <end position="162"/>
    </location>
</feature>
<feature type="region of interest" description="Disordered" evidence="4">
    <location>
        <begin position="1"/>
        <end position="29"/>
    </location>
</feature>
<dbReference type="PROSITE" id="PS51109">
    <property type="entry name" value="G5"/>
    <property type="match status" value="1"/>
</dbReference>
<comment type="caution">
    <text evidence="6">The sequence shown here is derived from an EMBL/GenBank/DDBJ whole genome shotgun (WGS) entry which is preliminary data.</text>
</comment>
<dbReference type="EMBL" id="JBHSON010000001">
    <property type="protein sequence ID" value="MFC5744019.1"/>
    <property type="molecule type" value="Genomic_DNA"/>
</dbReference>
<dbReference type="Gene3D" id="2.20.230.10">
    <property type="entry name" value="Resuscitation-promoting factor rpfb"/>
    <property type="match status" value="1"/>
</dbReference>
<dbReference type="Gene3D" id="1.10.530.10">
    <property type="match status" value="1"/>
</dbReference>
<evidence type="ECO:0000313" key="6">
    <source>
        <dbReference type="EMBL" id="MFC5744019.1"/>
    </source>
</evidence>
<dbReference type="InterPro" id="IPR007137">
    <property type="entry name" value="DUF348"/>
</dbReference>
<dbReference type="InterPro" id="IPR010618">
    <property type="entry name" value="RPF"/>
</dbReference>
<keyword evidence="3" id="KW-0378">Hydrolase</keyword>
<dbReference type="InterPro" id="IPR023346">
    <property type="entry name" value="Lysozyme-like_dom_sf"/>
</dbReference>
<evidence type="ECO:0000256" key="4">
    <source>
        <dbReference type="SAM" id="MobiDB-lite"/>
    </source>
</evidence>
<evidence type="ECO:0000313" key="7">
    <source>
        <dbReference type="Proteomes" id="UP001596074"/>
    </source>
</evidence>